<dbReference type="GO" id="GO:0015078">
    <property type="term" value="F:proton transmembrane transporter activity"/>
    <property type="evidence" value="ECO:0007669"/>
    <property type="project" value="UniProtKB-UniRule"/>
</dbReference>
<evidence type="ECO:0000256" key="3">
    <source>
        <dbReference type="ARBA" id="ARBA00022448"/>
    </source>
</evidence>
<dbReference type="EMBL" id="VVIM01000001">
    <property type="protein sequence ID" value="KAB0803700.1"/>
    <property type="molecule type" value="Genomic_DNA"/>
</dbReference>
<dbReference type="EMBL" id="GEZM01082553">
    <property type="protein sequence ID" value="JAV61323.1"/>
    <property type="molecule type" value="Transcribed_RNA"/>
</dbReference>
<reference evidence="12" key="3">
    <citation type="submission" date="2019-08" db="EMBL/GenBank/DDBJ databases">
        <authorList>
            <consortium name="Photinus pyralis genome working group"/>
            <person name="Fallon T.R."/>
            <person name="Sander Lower S.E."/>
            <person name="Weng J.-K."/>
        </authorList>
    </citation>
    <scope>NUCLEOTIDE SEQUENCE</scope>
    <source>
        <strain evidence="12">1611_PpyrPB1</strain>
        <tissue evidence="12">Whole body</tissue>
    </source>
</reference>
<evidence type="ECO:0000313" key="12">
    <source>
        <dbReference type="EMBL" id="KAB0803700.1"/>
    </source>
</evidence>
<comment type="similarity">
    <text evidence="2 10">Belongs to the ATPase g subunit family.</text>
</comment>
<keyword evidence="13" id="KW-1185">Reference proteome</keyword>
<dbReference type="InParanoid" id="A0A1Y1KIS2"/>
<evidence type="ECO:0000256" key="7">
    <source>
        <dbReference type="ARBA" id="ARBA00023128"/>
    </source>
</evidence>
<evidence type="ECO:0000313" key="11">
    <source>
        <dbReference type="EMBL" id="JAV61323.1"/>
    </source>
</evidence>
<gene>
    <name evidence="12" type="ORF">PPYR_00670</name>
</gene>
<comment type="subcellular location">
    <subcellularLocation>
        <location evidence="1">Mitochondrion membrane</location>
    </subcellularLocation>
</comment>
<evidence type="ECO:0000313" key="13">
    <source>
        <dbReference type="Proteomes" id="UP000327044"/>
    </source>
</evidence>
<protein>
    <recommendedName>
        <fullName evidence="10">ATP synthase subunit g</fullName>
        <shortName evidence="10">ATPase subunit g</shortName>
    </recommendedName>
</protein>
<keyword evidence="4 10" id="KW-0138">CF(0)</keyword>
<organism evidence="11">
    <name type="scientific">Photinus pyralis</name>
    <name type="common">Common eastern firefly</name>
    <name type="synonym">Lampyris pyralis</name>
    <dbReference type="NCBI Taxonomy" id="7054"/>
    <lineage>
        <taxon>Eukaryota</taxon>
        <taxon>Metazoa</taxon>
        <taxon>Ecdysozoa</taxon>
        <taxon>Arthropoda</taxon>
        <taxon>Hexapoda</taxon>
        <taxon>Insecta</taxon>
        <taxon>Pterygota</taxon>
        <taxon>Neoptera</taxon>
        <taxon>Endopterygota</taxon>
        <taxon>Coleoptera</taxon>
        <taxon>Polyphaga</taxon>
        <taxon>Elateriformia</taxon>
        <taxon>Elateroidea</taxon>
        <taxon>Lampyridae</taxon>
        <taxon>Lampyrinae</taxon>
        <taxon>Photinus</taxon>
    </lineage>
</organism>
<dbReference type="Pfam" id="PF04718">
    <property type="entry name" value="ATP-synt_G"/>
    <property type="match status" value="1"/>
</dbReference>
<keyword evidence="9 10" id="KW-0066">ATP synthesis</keyword>
<dbReference type="InterPro" id="IPR006808">
    <property type="entry name" value="ATP_synth_F0_gsu_mt"/>
</dbReference>
<dbReference type="GO" id="GO:0045259">
    <property type="term" value="C:proton-transporting ATP synthase complex"/>
    <property type="evidence" value="ECO:0007669"/>
    <property type="project" value="UniProtKB-UniRule"/>
</dbReference>
<evidence type="ECO:0000256" key="5">
    <source>
        <dbReference type="ARBA" id="ARBA00022781"/>
    </source>
</evidence>
<sequence length="99" mass="10951">MAKLAAKLPELSKMAIEYAKPRIALFVKYAKVELVPPTPAEIPQIRSGIGKIISGAKSGAWRQTPVKEAWLNTLVTVEVLCWFFVGECIGKRHIVGYKV</sequence>
<name>A0A1Y1KIS2_PHOPY</name>
<dbReference type="FunCoup" id="A0A1Y1KIS2">
    <property type="interactions" value="350"/>
</dbReference>
<keyword evidence="3 10" id="KW-0813">Transport</keyword>
<dbReference type="GO" id="GO:0031966">
    <property type="term" value="C:mitochondrial membrane"/>
    <property type="evidence" value="ECO:0007669"/>
    <property type="project" value="UniProtKB-SubCell"/>
</dbReference>
<evidence type="ECO:0000256" key="9">
    <source>
        <dbReference type="ARBA" id="ARBA00023310"/>
    </source>
</evidence>
<evidence type="ECO:0000256" key="4">
    <source>
        <dbReference type="ARBA" id="ARBA00022547"/>
    </source>
</evidence>
<reference evidence="11" key="1">
    <citation type="journal article" date="2016" name="Sci. Rep.">
        <title>Molecular characterization of firefly nuptial gifts: a multi-omics approach sheds light on postcopulatory sexual selection.</title>
        <authorList>
            <person name="Al-Wathiqui N."/>
            <person name="Fallon T.R."/>
            <person name="South A."/>
            <person name="Weng J.K."/>
            <person name="Lewis S.M."/>
        </authorList>
    </citation>
    <scope>NUCLEOTIDE SEQUENCE</scope>
</reference>
<dbReference type="Proteomes" id="UP000327044">
    <property type="component" value="Unassembled WGS sequence"/>
</dbReference>
<dbReference type="GO" id="GO:0015986">
    <property type="term" value="P:proton motive force-driven ATP synthesis"/>
    <property type="evidence" value="ECO:0007669"/>
    <property type="project" value="UniProtKB-UniRule"/>
</dbReference>
<evidence type="ECO:0000256" key="10">
    <source>
        <dbReference type="PIRNR" id="PIRNR017835"/>
    </source>
</evidence>
<dbReference type="AlphaFoldDB" id="A0A1Y1KIS2"/>
<dbReference type="PANTHER" id="PTHR12386">
    <property type="entry name" value="ATP SYNTHASE SUBUNIT"/>
    <property type="match status" value="1"/>
</dbReference>
<keyword evidence="5 10" id="KW-0375">Hydrogen ion transport</keyword>
<dbReference type="InterPro" id="IPR016702">
    <property type="entry name" value="ATP5MG_metazoa"/>
</dbReference>
<proteinExistence type="inferred from homology"/>
<reference evidence="12 13" key="2">
    <citation type="journal article" date="2018" name="Elife">
        <title>Firefly genomes illuminate parallel origins of bioluminescence in beetles.</title>
        <authorList>
            <person name="Fallon T.R."/>
            <person name="Lower S.E."/>
            <person name="Chang C.H."/>
            <person name="Bessho-Uehara M."/>
            <person name="Martin G.J."/>
            <person name="Bewick A.J."/>
            <person name="Behringer M."/>
            <person name="Debat H.J."/>
            <person name="Wong I."/>
            <person name="Day J.C."/>
            <person name="Suvorov A."/>
            <person name="Silva C.J."/>
            <person name="Stanger-Hall K.F."/>
            <person name="Hall D.W."/>
            <person name="Schmitz R.J."/>
            <person name="Nelson D.R."/>
            <person name="Lewis S.M."/>
            <person name="Shigenobu S."/>
            <person name="Bybee S.M."/>
            <person name="Larracuente A.M."/>
            <person name="Oba Y."/>
            <person name="Weng J.K."/>
        </authorList>
    </citation>
    <scope>NUCLEOTIDE SEQUENCE [LARGE SCALE GENOMIC DNA]</scope>
    <source>
        <strain evidence="12">1611_PpyrPB1</strain>
        <tissue evidence="12">Whole body</tissue>
    </source>
</reference>
<accession>A0A1Y1KIS2</accession>
<dbReference type="PIRSF" id="PIRSF017835">
    <property type="entry name" value="ATP-synth_g_mitoch_animal"/>
    <property type="match status" value="1"/>
</dbReference>
<evidence type="ECO:0000256" key="2">
    <source>
        <dbReference type="ARBA" id="ARBA00005699"/>
    </source>
</evidence>
<evidence type="ECO:0000256" key="6">
    <source>
        <dbReference type="ARBA" id="ARBA00023065"/>
    </source>
</evidence>
<evidence type="ECO:0000256" key="1">
    <source>
        <dbReference type="ARBA" id="ARBA00004325"/>
    </source>
</evidence>
<evidence type="ECO:0000256" key="8">
    <source>
        <dbReference type="ARBA" id="ARBA00023136"/>
    </source>
</evidence>
<keyword evidence="7 10" id="KW-0496">Mitochondrion</keyword>
<keyword evidence="6 10" id="KW-0406">Ion transport</keyword>
<keyword evidence="8 10" id="KW-0472">Membrane</keyword>
<dbReference type="OrthoDB" id="437at2759"/>